<accession>A0A318D2W6</accession>
<organism evidence="2 3">
    <name type="scientific">Kangiella spongicola</name>
    <dbReference type="NCBI Taxonomy" id="796379"/>
    <lineage>
        <taxon>Bacteria</taxon>
        <taxon>Pseudomonadati</taxon>
        <taxon>Pseudomonadota</taxon>
        <taxon>Gammaproteobacteria</taxon>
        <taxon>Kangiellales</taxon>
        <taxon>Kangiellaceae</taxon>
        <taxon>Kangiella</taxon>
    </lineage>
</organism>
<keyword evidence="3" id="KW-1185">Reference proteome</keyword>
<feature type="transmembrane region" description="Helical" evidence="1">
    <location>
        <begin position="121"/>
        <end position="142"/>
    </location>
</feature>
<name>A0A318D2W6_9GAMM</name>
<reference evidence="2 3" key="1">
    <citation type="submission" date="2018-05" db="EMBL/GenBank/DDBJ databases">
        <title>Kangiella spongicola genome sequence.</title>
        <authorList>
            <person name="Maclea K.S."/>
            <person name="Goen A.E."/>
            <person name="Kelley C."/>
            <person name="Underriner A."/>
            <person name="Silverwood T."/>
            <person name="Trachtenberg A.M."/>
        </authorList>
    </citation>
    <scope>NUCLEOTIDE SEQUENCE [LARGE SCALE GENOMIC DNA]</scope>
    <source>
        <strain evidence="2 3">ATCC BAA-2076</strain>
    </source>
</reference>
<dbReference type="AlphaFoldDB" id="A0A318D2W6"/>
<gene>
    <name evidence="2" type="ORF">DL796_00165</name>
</gene>
<dbReference type="EMBL" id="QICH01000001">
    <property type="protein sequence ID" value="PXF63606.1"/>
    <property type="molecule type" value="Genomic_DNA"/>
</dbReference>
<keyword evidence="1" id="KW-1133">Transmembrane helix</keyword>
<feature type="transmembrane region" description="Helical" evidence="1">
    <location>
        <begin position="154"/>
        <end position="178"/>
    </location>
</feature>
<keyword evidence="1" id="KW-0472">Membrane</keyword>
<proteinExistence type="predicted"/>
<dbReference type="RefSeq" id="WP_110198874.1">
    <property type="nucleotide sequence ID" value="NZ_QICH01000001.1"/>
</dbReference>
<dbReference type="OrthoDB" id="1434254at2"/>
<sequence length="198" mass="22512">MFEQYKMDQFPAEQLNKLTNELRVQGFEIETKWKKGSKATDDISEANLFELKVSGKWVLRQQQKAGTVRLSRLNKEQKNLFLSALKKHGLYTKPDWTLGLVLTSIYFILLFVALADAPSKLYKIGLPIAMVAMLCFIGIALIRAKQIIPDGTNFLVWIIGILAVLISAPLSVINIPLIHTIYRYGLYRRVNTVEKVTV</sequence>
<evidence type="ECO:0000313" key="3">
    <source>
        <dbReference type="Proteomes" id="UP000247689"/>
    </source>
</evidence>
<comment type="caution">
    <text evidence="2">The sequence shown here is derived from an EMBL/GenBank/DDBJ whole genome shotgun (WGS) entry which is preliminary data.</text>
</comment>
<dbReference type="Proteomes" id="UP000247689">
    <property type="component" value="Unassembled WGS sequence"/>
</dbReference>
<evidence type="ECO:0000256" key="1">
    <source>
        <dbReference type="SAM" id="Phobius"/>
    </source>
</evidence>
<protein>
    <submittedName>
        <fullName evidence="2">Uncharacterized protein</fullName>
    </submittedName>
</protein>
<feature type="transmembrane region" description="Helical" evidence="1">
    <location>
        <begin position="96"/>
        <end position="115"/>
    </location>
</feature>
<keyword evidence="1" id="KW-0812">Transmembrane</keyword>
<evidence type="ECO:0000313" key="2">
    <source>
        <dbReference type="EMBL" id="PXF63606.1"/>
    </source>
</evidence>